<comment type="cofactor">
    <cofactor evidence="1">
        <name>(R)-lipoate</name>
        <dbReference type="ChEBI" id="CHEBI:83088"/>
    </cofactor>
</comment>
<dbReference type="CDD" id="cd07036">
    <property type="entry name" value="TPP_PYR_E1-PDHc-beta_like"/>
    <property type="match status" value="1"/>
</dbReference>
<keyword evidence="9 11" id="KW-0670">Pyruvate</keyword>
<evidence type="ECO:0000256" key="2">
    <source>
        <dbReference type="ARBA" id="ARBA00001964"/>
    </source>
</evidence>
<evidence type="ECO:0000256" key="3">
    <source>
        <dbReference type="ARBA" id="ARBA00011870"/>
    </source>
</evidence>
<dbReference type="InterPro" id="IPR029061">
    <property type="entry name" value="THDP-binding"/>
</dbReference>
<keyword evidence="17" id="KW-1185">Reference proteome</keyword>
<dbReference type="Gene3D" id="2.40.50.100">
    <property type="match status" value="1"/>
</dbReference>
<dbReference type="NCBIfam" id="NF006667">
    <property type="entry name" value="PRK09212.1"/>
    <property type="match status" value="1"/>
</dbReference>
<organism evidence="15 16">
    <name type="scientific">Rhizobium tropici</name>
    <dbReference type="NCBI Taxonomy" id="398"/>
    <lineage>
        <taxon>Bacteria</taxon>
        <taxon>Pseudomonadati</taxon>
        <taxon>Pseudomonadota</taxon>
        <taxon>Alphaproteobacteria</taxon>
        <taxon>Hyphomicrobiales</taxon>
        <taxon>Rhizobiaceae</taxon>
        <taxon>Rhizobium/Agrobacterium group</taxon>
        <taxon>Rhizobium</taxon>
    </lineage>
</organism>
<comment type="function">
    <text evidence="11">The pyruvate dehydrogenase complex catalyzes the overall conversion of pyruvate to acetyl-CoA and CO2.</text>
</comment>
<dbReference type="InterPro" id="IPR011053">
    <property type="entry name" value="Single_hybrid_motif"/>
</dbReference>
<reference evidence="14 17" key="2">
    <citation type="submission" date="2020-08" db="EMBL/GenBank/DDBJ databases">
        <title>Genomic Encyclopedia of Type Strains, Phase IV (KMG-V): Genome sequencing to study the core and pangenomes of soil and plant-associated prokaryotes.</title>
        <authorList>
            <person name="Whitman W."/>
        </authorList>
    </citation>
    <scope>NUCLEOTIDE SEQUENCE [LARGE SCALE GENOMIC DNA]</scope>
    <source>
        <strain evidence="14 17">SEMIA 4059</strain>
    </source>
</reference>
<dbReference type="FunFam" id="3.40.50.970:FF:000001">
    <property type="entry name" value="Pyruvate dehydrogenase E1 beta subunit"/>
    <property type="match status" value="1"/>
</dbReference>
<dbReference type="PANTHER" id="PTHR11624">
    <property type="entry name" value="DEHYDROGENASE RELATED"/>
    <property type="match status" value="1"/>
</dbReference>
<dbReference type="CDD" id="cd06849">
    <property type="entry name" value="lipoyl_domain"/>
    <property type="match status" value="1"/>
</dbReference>
<dbReference type="GO" id="GO:0006086">
    <property type="term" value="P:pyruvate decarboxylation to acetyl-CoA"/>
    <property type="evidence" value="ECO:0007669"/>
    <property type="project" value="InterPro"/>
</dbReference>
<dbReference type="EMBL" id="JACHBF010000023">
    <property type="protein sequence ID" value="MBB6495056.1"/>
    <property type="molecule type" value="Genomic_DNA"/>
</dbReference>
<dbReference type="Pfam" id="PF02780">
    <property type="entry name" value="Transketolase_C"/>
    <property type="match status" value="1"/>
</dbReference>
<comment type="caution">
    <text evidence="15">The sequence shown here is derived from an EMBL/GenBank/DDBJ whole genome shotgun (WGS) entry which is preliminary data.</text>
</comment>
<dbReference type="SMART" id="SM00861">
    <property type="entry name" value="Transket_pyr"/>
    <property type="match status" value="1"/>
</dbReference>
<proteinExistence type="predicted"/>
<comment type="cofactor">
    <cofactor evidence="2 11">
        <name>thiamine diphosphate</name>
        <dbReference type="ChEBI" id="CHEBI:58937"/>
    </cofactor>
</comment>
<keyword evidence="7 11" id="KW-0560">Oxidoreductase</keyword>
<dbReference type="InterPro" id="IPR009014">
    <property type="entry name" value="Transketo_C/PFOR_II"/>
</dbReference>
<dbReference type="AlphaFoldDB" id="A0A6P1CDB6"/>
<dbReference type="Gene3D" id="3.40.50.970">
    <property type="match status" value="1"/>
</dbReference>
<dbReference type="EC" id="1.2.4.1" evidence="4 11"/>
<accession>A0A6P1CDB6</accession>
<comment type="catalytic activity">
    <reaction evidence="11">
        <text>N(6)-[(R)-lipoyl]-L-lysyl-[protein] + pyruvate + H(+) = N(6)-[(R)-S(8)-acetyldihydrolipoyl]-L-lysyl-[protein] + CO2</text>
        <dbReference type="Rhea" id="RHEA:19189"/>
        <dbReference type="Rhea" id="RHEA-COMP:10474"/>
        <dbReference type="Rhea" id="RHEA-COMP:10478"/>
        <dbReference type="ChEBI" id="CHEBI:15361"/>
        <dbReference type="ChEBI" id="CHEBI:15378"/>
        <dbReference type="ChEBI" id="CHEBI:16526"/>
        <dbReference type="ChEBI" id="CHEBI:83099"/>
        <dbReference type="ChEBI" id="CHEBI:83111"/>
        <dbReference type="EC" id="1.2.4.1"/>
    </reaction>
</comment>
<sequence>MPIDILMPALSPTMEEGTLSKWLKKEGDKVVSGDVIAEIETDKATMEVEAVDEGTIGKLLIDAGTEGVKVNTKIAILLQDGESADAISSAKAAPAAEPAKTEAPAAAPAPVAAPVPAQPKAAAPADPEIPAGTELVSMTVREALRDAMAEEMRANPDVFVMGEEVAEYQGAYKVTQGLLQEFGARRVIDTPITEHGFAGIGVGAAMAGLRPIVEFMTFNFAMQAIDQIINSAAKTLYMSGGQMGAPIVFRGPNGAAARVGAQHSQDYAAWYSHIPGLKVVMPYTAADAKGLLKAAIRDPNPVIFLENEILYGQHFDVPKLDNFVLPIGKARIHRPGKDVTVVSFGIGMTYATKAVAELEAQGIDVELIDLRTIRPMDLPTIIESVKKTGRLVTVEEGYPQSSVGTEIATRVMQQAFDYLDAPILTIAGKDVPMPYAANLEKLALPSVAEVVDAVKAVCYK</sequence>
<evidence type="ECO:0000256" key="9">
    <source>
        <dbReference type="ARBA" id="ARBA00023317"/>
    </source>
</evidence>
<dbReference type="SUPFAM" id="SSF52518">
    <property type="entry name" value="Thiamin diphosphate-binding fold (THDP-binding)"/>
    <property type="match status" value="1"/>
</dbReference>
<dbReference type="PANTHER" id="PTHR11624:SF96">
    <property type="entry name" value="PYRUVATE DEHYDROGENASE E1 COMPONENT SUBUNIT BETA, MITOCHONDRIAL"/>
    <property type="match status" value="1"/>
</dbReference>
<evidence type="ECO:0000256" key="1">
    <source>
        <dbReference type="ARBA" id="ARBA00001938"/>
    </source>
</evidence>
<dbReference type="Pfam" id="PF02779">
    <property type="entry name" value="Transket_pyr"/>
    <property type="match status" value="1"/>
</dbReference>
<dbReference type="PROSITE" id="PS50968">
    <property type="entry name" value="BIOTINYL_LIPOYL"/>
    <property type="match status" value="1"/>
</dbReference>
<name>A0A6P1CDB6_RHITR</name>
<dbReference type="RefSeq" id="WP_015339814.1">
    <property type="nucleotide sequence ID" value="NZ_JAADZA010000037.1"/>
</dbReference>
<dbReference type="NCBIfam" id="NF008854">
    <property type="entry name" value="PRK11892.1"/>
    <property type="match status" value="1"/>
</dbReference>
<comment type="subunit">
    <text evidence="3">Heterodimer of an alpha and a beta chain.</text>
</comment>
<dbReference type="Gene3D" id="3.40.50.920">
    <property type="match status" value="1"/>
</dbReference>
<evidence type="ECO:0000313" key="16">
    <source>
        <dbReference type="Proteomes" id="UP000471190"/>
    </source>
</evidence>
<evidence type="ECO:0000313" key="14">
    <source>
        <dbReference type="EMBL" id="MBB6495056.1"/>
    </source>
</evidence>
<dbReference type="PROSITE" id="PS00189">
    <property type="entry name" value="LIPOYL"/>
    <property type="match status" value="1"/>
</dbReference>
<evidence type="ECO:0000256" key="11">
    <source>
        <dbReference type="RuleBase" id="RU364074"/>
    </source>
</evidence>
<evidence type="ECO:0000256" key="4">
    <source>
        <dbReference type="ARBA" id="ARBA00012281"/>
    </source>
</evidence>
<evidence type="ECO:0000313" key="15">
    <source>
        <dbReference type="EMBL" id="NEV14142.1"/>
    </source>
</evidence>
<dbReference type="InterPro" id="IPR003016">
    <property type="entry name" value="2-oxoA_DH_lipoyl-BS"/>
</dbReference>
<dbReference type="Proteomes" id="UP000471190">
    <property type="component" value="Unassembled WGS sequence"/>
</dbReference>
<dbReference type="FunFam" id="3.40.50.920:FF:000001">
    <property type="entry name" value="Pyruvate dehydrogenase E1 beta subunit"/>
    <property type="match status" value="1"/>
</dbReference>
<evidence type="ECO:0000313" key="17">
    <source>
        <dbReference type="Proteomes" id="UP000526625"/>
    </source>
</evidence>
<protein>
    <recommendedName>
        <fullName evidence="5 11">Pyruvate dehydrogenase E1 component subunit beta</fullName>
        <ecNumber evidence="4 11">1.2.4.1</ecNumber>
    </recommendedName>
</protein>
<gene>
    <name evidence="14" type="ORF">GGD45_005512</name>
    <name evidence="15" type="ORF">GXW80_24455</name>
</gene>
<dbReference type="GO" id="GO:0004739">
    <property type="term" value="F:pyruvate dehydrogenase (acetyl-transferring) activity"/>
    <property type="evidence" value="ECO:0007669"/>
    <property type="project" value="UniProtKB-UniRule"/>
</dbReference>
<evidence type="ECO:0000256" key="7">
    <source>
        <dbReference type="ARBA" id="ARBA00023002"/>
    </source>
</evidence>
<dbReference type="Proteomes" id="UP000526625">
    <property type="component" value="Unassembled WGS sequence"/>
</dbReference>
<dbReference type="InterPro" id="IPR000089">
    <property type="entry name" value="Biotin_lipoyl"/>
</dbReference>
<keyword evidence="6" id="KW-0450">Lipoyl</keyword>
<keyword evidence="8 11" id="KW-0786">Thiamine pyrophosphate</keyword>
<dbReference type="EMBL" id="JAADZA010000037">
    <property type="protein sequence ID" value="NEV14142.1"/>
    <property type="molecule type" value="Genomic_DNA"/>
</dbReference>
<reference evidence="15 16" key="1">
    <citation type="submission" date="2020-02" db="EMBL/GenBank/DDBJ databases">
        <title>Draft genome sequence of Rhizobium tropici.</title>
        <authorList>
            <person name="Khayi S."/>
            <person name="Jemo M."/>
        </authorList>
    </citation>
    <scope>NUCLEOTIDE SEQUENCE [LARGE SCALE GENOMIC DNA]</scope>
    <source>
        <strain evidence="15 16">A12</strain>
    </source>
</reference>
<evidence type="ECO:0000256" key="10">
    <source>
        <dbReference type="ARBA" id="ARBA00025211"/>
    </source>
</evidence>
<dbReference type="FunFam" id="2.40.50.100:FF:000010">
    <property type="entry name" value="Acetyltransferase component of pyruvate dehydrogenase complex"/>
    <property type="match status" value="1"/>
</dbReference>
<dbReference type="Pfam" id="PF00364">
    <property type="entry name" value="Biotin_lipoyl"/>
    <property type="match status" value="1"/>
</dbReference>
<dbReference type="InterPro" id="IPR027110">
    <property type="entry name" value="PDHB_mito-type"/>
</dbReference>
<dbReference type="SUPFAM" id="SSF52922">
    <property type="entry name" value="TK C-terminal domain-like"/>
    <property type="match status" value="1"/>
</dbReference>
<evidence type="ECO:0000256" key="6">
    <source>
        <dbReference type="ARBA" id="ARBA00022823"/>
    </source>
</evidence>
<dbReference type="SUPFAM" id="SSF51230">
    <property type="entry name" value="Single hybrid motif"/>
    <property type="match status" value="1"/>
</dbReference>
<evidence type="ECO:0000259" key="13">
    <source>
        <dbReference type="PROSITE" id="PS50968"/>
    </source>
</evidence>
<evidence type="ECO:0000256" key="12">
    <source>
        <dbReference type="SAM" id="MobiDB-lite"/>
    </source>
</evidence>
<feature type="domain" description="Lipoyl-binding" evidence="13">
    <location>
        <begin position="2"/>
        <end position="78"/>
    </location>
</feature>
<dbReference type="InterPro" id="IPR033248">
    <property type="entry name" value="Transketolase_C"/>
</dbReference>
<evidence type="ECO:0000256" key="5">
    <source>
        <dbReference type="ARBA" id="ARBA00016138"/>
    </source>
</evidence>
<evidence type="ECO:0000256" key="8">
    <source>
        <dbReference type="ARBA" id="ARBA00023052"/>
    </source>
</evidence>
<dbReference type="InterPro" id="IPR005475">
    <property type="entry name" value="Transketolase-like_Pyr-bd"/>
</dbReference>
<feature type="region of interest" description="Disordered" evidence="12">
    <location>
        <begin position="89"/>
        <end position="110"/>
    </location>
</feature>
<comment type="function">
    <text evidence="10">The pyruvate dehydrogenase complex catalyzes the overall conversion of pyruvate to acetyl-CoA and CO(2). It contains multiple copies of three enzymatic components: pyruvate dehydrogenase (E1), dihydrolipoamide acetyltransferase (E2) and lipoamide dehydrogenase (E3).</text>
</comment>